<dbReference type="AlphaFoldDB" id="A0A2I0T219"/>
<reference evidence="3" key="2">
    <citation type="submission" date="2017-12" db="EMBL/GenBank/DDBJ databases">
        <title>Genome sequence of the Bar-tailed Godwit (Limosa lapponica baueri).</title>
        <authorList>
            <person name="Lima N.C.B."/>
            <person name="Parody-Merino A.M."/>
            <person name="Battley P.F."/>
            <person name="Fidler A.E."/>
            <person name="Prosdocimi F."/>
        </authorList>
    </citation>
    <scope>NUCLEOTIDE SEQUENCE [LARGE SCALE GENOMIC DNA]</scope>
</reference>
<organism evidence="2 3">
    <name type="scientific">Limosa lapponica baueri</name>
    <dbReference type="NCBI Taxonomy" id="1758121"/>
    <lineage>
        <taxon>Eukaryota</taxon>
        <taxon>Metazoa</taxon>
        <taxon>Chordata</taxon>
        <taxon>Craniata</taxon>
        <taxon>Vertebrata</taxon>
        <taxon>Euteleostomi</taxon>
        <taxon>Archelosauria</taxon>
        <taxon>Archosauria</taxon>
        <taxon>Dinosauria</taxon>
        <taxon>Saurischia</taxon>
        <taxon>Theropoda</taxon>
        <taxon>Coelurosauria</taxon>
        <taxon>Aves</taxon>
        <taxon>Neognathae</taxon>
        <taxon>Neoaves</taxon>
        <taxon>Charadriiformes</taxon>
        <taxon>Scolopacidae</taxon>
        <taxon>Limosa</taxon>
    </lineage>
</organism>
<accession>A0A2I0T219</accession>
<gene>
    <name evidence="2" type="ORF">llap_21850</name>
</gene>
<name>A0A2I0T219_LIMLA</name>
<proteinExistence type="predicted"/>
<dbReference type="EMBL" id="KZ523999">
    <property type="protein sequence ID" value="PKU27846.1"/>
    <property type="molecule type" value="Genomic_DNA"/>
</dbReference>
<feature type="region of interest" description="Disordered" evidence="1">
    <location>
        <begin position="42"/>
        <end position="70"/>
    </location>
</feature>
<evidence type="ECO:0000313" key="2">
    <source>
        <dbReference type="EMBL" id="PKU27846.1"/>
    </source>
</evidence>
<sequence>MAESWAKKQRREETRGWGNCLGQVKVYVKWQEERPRSYLDPETVWRPEATTAASRREVKEGRGGSSMVSQVQKRALAGQKKPSLVSYPCKKGLPGEEGYTGQPEGLGLPRTVGHASLGANEDVGEQRSRRNPQFLCRPRLSWVCCCQSPVEVCPAQAILAGTVCLTNLMSPWLNAWQILT</sequence>
<evidence type="ECO:0000256" key="1">
    <source>
        <dbReference type="SAM" id="MobiDB-lite"/>
    </source>
</evidence>
<keyword evidence="3" id="KW-1185">Reference proteome</keyword>
<reference evidence="3" key="1">
    <citation type="submission" date="2017-11" db="EMBL/GenBank/DDBJ databases">
        <authorList>
            <person name="Lima N.C."/>
            <person name="Parody-Merino A.M."/>
            <person name="Battley P.F."/>
            <person name="Fidler A.E."/>
            <person name="Prosdocimi F."/>
        </authorList>
    </citation>
    <scope>NUCLEOTIDE SEQUENCE [LARGE SCALE GENOMIC DNA]</scope>
</reference>
<protein>
    <submittedName>
        <fullName evidence="2">Uncharacterized protein</fullName>
    </submittedName>
</protein>
<evidence type="ECO:0000313" key="3">
    <source>
        <dbReference type="Proteomes" id="UP000233556"/>
    </source>
</evidence>
<dbReference type="Proteomes" id="UP000233556">
    <property type="component" value="Unassembled WGS sequence"/>
</dbReference>